<reference evidence="2" key="1">
    <citation type="journal article" date="2016" name="Front. Microbiol.">
        <title>Genome Sequence of the Piezophilic, Mesophilic Sulfate-Reducing Bacterium Desulfovibrio indicus J2T.</title>
        <authorList>
            <person name="Cao J."/>
            <person name="Maignien L."/>
            <person name="Shao Z."/>
            <person name="Alain K."/>
            <person name="Jebbar M."/>
        </authorList>
    </citation>
    <scope>NUCLEOTIDE SEQUENCE</scope>
    <source>
        <strain evidence="2">NBRC 103626</strain>
    </source>
</reference>
<feature type="chain" id="PRO_5041278324" description="Cysteine rich repeat protein" evidence="1">
    <location>
        <begin position="21"/>
        <end position="80"/>
    </location>
</feature>
<evidence type="ECO:0000313" key="3">
    <source>
        <dbReference type="Proteomes" id="UP001055108"/>
    </source>
</evidence>
<proteinExistence type="predicted"/>
<evidence type="ECO:0000313" key="2">
    <source>
        <dbReference type="EMBL" id="GJD76847.1"/>
    </source>
</evidence>
<reference evidence="2" key="2">
    <citation type="submission" date="2021-08" db="EMBL/GenBank/DDBJ databases">
        <authorList>
            <person name="Tani A."/>
            <person name="Ola A."/>
            <person name="Ogura Y."/>
            <person name="Katsura K."/>
            <person name="Hayashi T."/>
        </authorList>
    </citation>
    <scope>NUCLEOTIDE SEQUENCE</scope>
    <source>
        <strain evidence="2">NBRC 103626</strain>
    </source>
</reference>
<gene>
    <name evidence="2" type="ORF">NBEOAGPD_0048</name>
</gene>
<dbReference type="EMBL" id="BPQM01000002">
    <property type="protein sequence ID" value="GJD76847.1"/>
    <property type="molecule type" value="Genomic_DNA"/>
</dbReference>
<dbReference type="RefSeq" id="WP_238300352.1">
    <property type="nucleotide sequence ID" value="NZ_BPQM01000002.1"/>
</dbReference>
<evidence type="ECO:0008006" key="4">
    <source>
        <dbReference type="Google" id="ProtNLM"/>
    </source>
</evidence>
<evidence type="ECO:0000256" key="1">
    <source>
        <dbReference type="SAM" id="SignalP"/>
    </source>
</evidence>
<sequence>MKAFGALTLLSLLAAGPALAEPSEAQRAACTPDVMRLCASAIPNVGAIRTCLRAQRASLSEACRVAVDAGEGPRARAARS</sequence>
<keyword evidence="3" id="KW-1185">Reference proteome</keyword>
<organism evidence="2 3">
    <name type="scientific">Methylobacterium gregans</name>
    <dbReference type="NCBI Taxonomy" id="374424"/>
    <lineage>
        <taxon>Bacteria</taxon>
        <taxon>Pseudomonadati</taxon>
        <taxon>Pseudomonadota</taxon>
        <taxon>Alphaproteobacteria</taxon>
        <taxon>Hyphomicrobiales</taxon>
        <taxon>Methylobacteriaceae</taxon>
        <taxon>Methylobacterium</taxon>
    </lineage>
</organism>
<feature type="signal peptide" evidence="1">
    <location>
        <begin position="1"/>
        <end position="20"/>
    </location>
</feature>
<dbReference type="Proteomes" id="UP001055108">
    <property type="component" value="Unassembled WGS sequence"/>
</dbReference>
<protein>
    <recommendedName>
        <fullName evidence="4">Cysteine rich repeat protein</fullName>
    </recommendedName>
</protein>
<accession>A0AA37M8V8</accession>
<name>A0AA37M8V8_9HYPH</name>
<comment type="caution">
    <text evidence="2">The sequence shown here is derived from an EMBL/GenBank/DDBJ whole genome shotgun (WGS) entry which is preliminary data.</text>
</comment>
<keyword evidence="1" id="KW-0732">Signal</keyword>
<dbReference type="AlphaFoldDB" id="A0AA37M8V8"/>